<organism evidence="2">
    <name type="scientific">Actinoplanes campanulatus</name>
    <dbReference type="NCBI Taxonomy" id="113559"/>
    <lineage>
        <taxon>Bacteria</taxon>
        <taxon>Bacillati</taxon>
        <taxon>Actinomycetota</taxon>
        <taxon>Actinomycetes</taxon>
        <taxon>Micromonosporales</taxon>
        <taxon>Micromonosporaceae</taxon>
        <taxon>Actinoplanes</taxon>
    </lineage>
</organism>
<accession>A0ABQ3WPT3</accession>
<keyword evidence="1" id="KW-0812">Transmembrane</keyword>
<feature type="transmembrane region" description="Helical" evidence="1">
    <location>
        <begin position="75"/>
        <end position="100"/>
    </location>
</feature>
<comment type="caution">
    <text evidence="2">The sequence shown here is derived from an EMBL/GenBank/DDBJ whole genome shotgun (WGS) entry which is preliminary data.</text>
</comment>
<protein>
    <submittedName>
        <fullName evidence="2">Uncharacterized protein</fullName>
    </submittedName>
</protein>
<sequence>MSTSDWPSASPTLERHYRRLLHAYPSHYRRRHGAEIVTTLLEMAEPGRQRPGLADSWHLIASGLRQRLRLPRRPLAMLGAALALLAGAAFGAAAGSWAAFQTYTPLPGHTQATAVHRLTAGAPGASPYVRTLRGHYDTGPMVMAESDLSGWQVAPARARLAADGWQNLPVTPPDHGYELTMQRDGLRIHAVTDVTRSTVWSTVSTVDNGGMRPLVVAGLLAGALTGWLIAAAVAQRRSRPATVTAVFAFAALTLPVVSVAGTLTSLFHRAHLGATVHHVLVTSSYWQSGPPWLNPGLTVAGLALTVATVVVSRLARPAGPAMREVAG</sequence>
<feature type="transmembrane region" description="Helical" evidence="1">
    <location>
        <begin position="246"/>
        <end position="267"/>
    </location>
</feature>
<feature type="transmembrane region" description="Helical" evidence="1">
    <location>
        <begin position="292"/>
        <end position="315"/>
    </location>
</feature>
<evidence type="ECO:0000256" key="1">
    <source>
        <dbReference type="SAM" id="Phobius"/>
    </source>
</evidence>
<dbReference type="RefSeq" id="WP_204298355.1">
    <property type="nucleotide sequence ID" value="NZ_BAAAGQ010000019.1"/>
</dbReference>
<reference evidence="2" key="1">
    <citation type="submission" date="2021-01" db="EMBL/GenBank/DDBJ databases">
        <title>Whole genome shotgun sequence of Actinoplanes capillaceus NBRC 16408.</title>
        <authorList>
            <person name="Komaki H."/>
            <person name="Tamura T."/>
        </authorList>
    </citation>
    <scope>NUCLEOTIDE SEQUENCE [LARGE SCALE GENOMIC DNA]</scope>
    <source>
        <strain evidence="2">NBRC 16408</strain>
    </source>
</reference>
<name>A0ABQ3WPT3_9ACTN</name>
<feature type="transmembrane region" description="Helical" evidence="1">
    <location>
        <begin position="214"/>
        <end position="234"/>
    </location>
</feature>
<keyword evidence="1" id="KW-0472">Membrane</keyword>
<keyword evidence="1" id="KW-1133">Transmembrane helix</keyword>
<gene>
    <name evidence="2" type="ORF">Aca07nite_55110</name>
</gene>
<evidence type="ECO:0000313" key="2">
    <source>
        <dbReference type="EMBL" id="GID48236.1"/>
    </source>
</evidence>
<proteinExistence type="predicted"/>
<dbReference type="EMBL" id="BOMF01000104">
    <property type="protein sequence ID" value="GID48236.1"/>
    <property type="molecule type" value="Genomic_DNA"/>
</dbReference>